<sequence>MRSSKTNLSIMFSGSSLKDTAIASIHQQTYGSGLSNQRRCREHRSSGKADPDLNTQMSDSECCSSGGRPLRVHAHMQPSTVEQRTTVLVGLQIYAQTFEN</sequence>
<evidence type="ECO:0000313" key="2">
    <source>
        <dbReference type="EMBL" id="TNN03787.1"/>
    </source>
</evidence>
<accession>A0A4Z2CHS6</accession>
<protein>
    <submittedName>
        <fullName evidence="2">Uncharacterized protein</fullName>
    </submittedName>
</protein>
<dbReference type="EMBL" id="SWLE01000001">
    <property type="protein sequence ID" value="TNN03787.1"/>
    <property type="molecule type" value="Genomic_DNA"/>
</dbReference>
<dbReference type="Proteomes" id="UP000516260">
    <property type="component" value="Chromosome 1"/>
</dbReference>
<dbReference type="AlphaFoldDB" id="A0A4Z2CHS6"/>
<proteinExistence type="predicted"/>
<gene>
    <name evidence="2" type="ORF">fugu_000816</name>
</gene>
<feature type="region of interest" description="Disordered" evidence="1">
    <location>
        <begin position="28"/>
        <end position="65"/>
    </location>
</feature>
<feature type="compositionally biased region" description="Polar residues" evidence="1">
    <location>
        <begin position="28"/>
        <end position="37"/>
    </location>
</feature>
<feature type="compositionally biased region" description="Polar residues" evidence="1">
    <location>
        <begin position="53"/>
        <end position="63"/>
    </location>
</feature>
<reference evidence="2 3" key="1">
    <citation type="submission" date="2019-04" db="EMBL/GenBank/DDBJ databases">
        <title>The sequence and de novo assembly of Takifugu bimaculatus genome using PacBio and Hi-C technologies.</title>
        <authorList>
            <person name="Xu P."/>
            <person name="Liu B."/>
            <person name="Zhou Z."/>
        </authorList>
    </citation>
    <scope>NUCLEOTIDE SEQUENCE [LARGE SCALE GENOMIC DNA]</scope>
    <source>
        <strain evidence="2">TB-2018</strain>
        <tissue evidence="2">Muscle</tissue>
    </source>
</reference>
<keyword evidence="3" id="KW-1185">Reference proteome</keyword>
<evidence type="ECO:0000256" key="1">
    <source>
        <dbReference type="SAM" id="MobiDB-lite"/>
    </source>
</evidence>
<comment type="caution">
    <text evidence="2">The sequence shown here is derived from an EMBL/GenBank/DDBJ whole genome shotgun (WGS) entry which is preliminary data.</text>
</comment>
<organism evidence="2 3">
    <name type="scientific">Takifugu bimaculatus</name>
    <dbReference type="NCBI Taxonomy" id="433685"/>
    <lineage>
        <taxon>Eukaryota</taxon>
        <taxon>Metazoa</taxon>
        <taxon>Chordata</taxon>
        <taxon>Craniata</taxon>
        <taxon>Vertebrata</taxon>
        <taxon>Euteleostomi</taxon>
        <taxon>Actinopterygii</taxon>
        <taxon>Neopterygii</taxon>
        <taxon>Teleostei</taxon>
        <taxon>Neoteleostei</taxon>
        <taxon>Acanthomorphata</taxon>
        <taxon>Eupercaria</taxon>
        <taxon>Tetraodontiformes</taxon>
        <taxon>Tetradontoidea</taxon>
        <taxon>Tetraodontidae</taxon>
        <taxon>Takifugu</taxon>
    </lineage>
</organism>
<name>A0A4Z2CHS6_9TELE</name>
<evidence type="ECO:0000313" key="3">
    <source>
        <dbReference type="Proteomes" id="UP000516260"/>
    </source>
</evidence>